<dbReference type="PROSITE" id="PS00061">
    <property type="entry name" value="ADH_SHORT"/>
    <property type="match status" value="1"/>
</dbReference>
<dbReference type="Pfam" id="PF00106">
    <property type="entry name" value="adh_short"/>
    <property type="match status" value="1"/>
</dbReference>
<dbReference type="InterPro" id="IPR020904">
    <property type="entry name" value="Sc_DH/Rdtase_CS"/>
</dbReference>
<dbReference type="SMART" id="SM00822">
    <property type="entry name" value="PKS_KR"/>
    <property type="match status" value="1"/>
</dbReference>
<name>A0A6B3M0Q4_9BACT</name>
<keyword evidence="6" id="KW-1185">Reference proteome</keyword>
<evidence type="ECO:0000256" key="3">
    <source>
        <dbReference type="SAM" id="Phobius"/>
    </source>
</evidence>
<evidence type="ECO:0000256" key="1">
    <source>
        <dbReference type="ARBA" id="ARBA00006484"/>
    </source>
</evidence>
<protein>
    <submittedName>
        <fullName evidence="5">SDR family oxidoreductase</fullName>
    </submittedName>
</protein>
<feature type="domain" description="Ketoreductase" evidence="4">
    <location>
        <begin position="7"/>
        <end position="201"/>
    </location>
</feature>
<keyword evidence="3" id="KW-0812">Transmembrane</keyword>
<evidence type="ECO:0000313" key="6">
    <source>
        <dbReference type="Proteomes" id="UP000474777"/>
    </source>
</evidence>
<dbReference type="InterPro" id="IPR002347">
    <property type="entry name" value="SDR_fam"/>
</dbReference>
<dbReference type="NCBIfam" id="NF005495">
    <property type="entry name" value="PRK07109.1"/>
    <property type="match status" value="1"/>
</dbReference>
<keyword evidence="2" id="KW-0560">Oxidoreductase</keyword>
<evidence type="ECO:0000313" key="5">
    <source>
        <dbReference type="EMBL" id="NEM99161.1"/>
    </source>
</evidence>
<reference evidence="5 6" key="1">
    <citation type="submission" date="2020-02" db="EMBL/GenBank/DDBJ databases">
        <authorList>
            <person name="Kim M.K."/>
        </authorList>
    </citation>
    <scope>NUCLEOTIDE SEQUENCE [LARGE SCALE GENOMIC DNA]</scope>
    <source>
        <strain evidence="5 6">BT327</strain>
    </source>
</reference>
<dbReference type="AlphaFoldDB" id="A0A6B3M0Q4"/>
<dbReference type="PANTHER" id="PTHR44196">
    <property type="entry name" value="DEHYDROGENASE/REDUCTASE SDR FAMILY MEMBER 7B"/>
    <property type="match status" value="1"/>
</dbReference>
<dbReference type="RefSeq" id="WP_163916075.1">
    <property type="nucleotide sequence ID" value="NZ_JAAGWD010000007.1"/>
</dbReference>
<dbReference type="GO" id="GO:0016491">
    <property type="term" value="F:oxidoreductase activity"/>
    <property type="evidence" value="ECO:0007669"/>
    <property type="project" value="UniProtKB-KW"/>
</dbReference>
<comment type="caution">
    <text evidence="5">The sequence shown here is derived from an EMBL/GenBank/DDBJ whole genome shotgun (WGS) entry which is preliminary data.</text>
</comment>
<dbReference type="Proteomes" id="UP000474777">
    <property type="component" value="Unassembled WGS sequence"/>
</dbReference>
<dbReference type="SUPFAM" id="SSF51735">
    <property type="entry name" value="NAD(P)-binding Rossmann-fold domains"/>
    <property type="match status" value="1"/>
</dbReference>
<dbReference type="PANTHER" id="PTHR44196:SF1">
    <property type="entry name" value="DEHYDROGENASE_REDUCTASE SDR FAMILY MEMBER 7B"/>
    <property type="match status" value="1"/>
</dbReference>
<gene>
    <name evidence="5" type="ORF">GXP69_15790</name>
</gene>
<keyword evidence="3" id="KW-0472">Membrane</keyword>
<evidence type="ECO:0000259" key="4">
    <source>
        <dbReference type="SMART" id="SM00822"/>
    </source>
</evidence>
<dbReference type="InterPro" id="IPR036291">
    <property type="entry name" value="NAD(P)-bd_dom_sf"/>
</dbReference>
<feature type="transmembrane region" description="Helical" evidence="3">
    <location>
        <begin position="313"/>
        <end position="330"/>
    </location>
</feature>
<proteinExistence type="inferred from homology"/>
<dbReference type="Gene3D" id="3.40.50.720">
    <property type="entry name" value="NAD(P)-binding Rossmann-like Domain"/>
    <property type="match status" value="1"/>
</dbReference>
<evidence type="ECO:0000256" key="2">
    <source>
        <dbReference type="ARBA" id="ARBA00023002"/>
    </source>
</evidence>
<sequence length="346" mass="38109">MEKENKGVVVVTGASAGLGRSIAREFAKVGYDVALLARGEDGLKGAKKEVEEMGRRAVYFTVDVADAAAVERAAEETEKQLGPITVWVNNAMNSVFSPVKEMEPEEYKRVTEVTYLGQVYGTLSALKRMLPRDKGVIVLVGSALAYRGIPLQSAYCGSKHAIQGFFDSLRSELLHDKSKVRATMVQLPAMNTTQFKFVKTRLPNKPKPMGKIYQPEVAAKAIVYAAENERREVYVGYPTVQAIIGDKIAPEVGDWVLAKTGIKGQQTDIPEDPNRPNNLWEPLPGDHGAHGTFDAEATYHSPQLWLSMHKKEIIAGSLALGGMFLGNMILKKWMNGNNDKQPEYEI</sequence>
<dbReference type="GO" id="GO:0016020">
    <property type="term" value="C:membrane"/>
    <property type="evidence" value="ECO:0007669"/>
    <property type="project" value="TreeGrafter"/>
</dbReference>
<dbReference type="PRINTS" id="PR00081">
    <property type="entry name" value="GDHRDH"/>
</dbReference>
<keyword evidence="3" id="KW-1133">Transmembrane helix</keyword>
<organism evidence="5 6">
    <name type="scientific">Pontibacter burrus</name>
    <dbReference type="NCBI Taxonomy" id="2704466"/>
    <lineage>
        <taxon>Bacteria</taxon>
        <taxon>Pseudomonadati</taxon>
        <taxon>Bacteroidota</taxon>
        <taxon>Cytophagia</taxon>
        <taxon>Cytophagales</taxon>
        <taxon>Hymenobacteraceae</taxon>
        <taxon>Pontibacter</taxon>
    </lineage>
</organism>
<dbReference type="EMBL" id="JAAGWD010000007">
    <property type="protein sequence ID" value="NEM99161.1"/>
    <property type="molecule type" value="Genomic_DNA"/>
</dbReference>
<accession>A0A6B3M0Q4</accession>
<dbReference type="InterPro" id="IPR057326">
    <property type="entry name" value="KR_dom"/>
</dbReference>
<comment type="similarity">
    <text evidence="1">Belongs to the short-chain dehydrogenases/reductases (SDR) family.</text>
</comment>